<keyword evidence="3" id="KW-0732">Signal</keyword>
<dbReference type="RefSeq" id="XP_013205917.1">
    <property type="nucleotide sequence ID" value="XM_013350463.1"/>
</dbReference>
<dbReference type="InterPro" id="IPR036048">
    <property type="entry name" value="Interleukin_8-like_sf"/>
</dbReference>
<evidence type="ECO:0000313" key="6">
    <source>
        <dbReference type="RefSeq" id="XP_013205917.1"/>
    </source>
</evidence>
<feature type="domain" description="Chemokine interleukin-8-like" evidence="4">
    <location>
        <begin position="30"/>
        <end position="88"/>
    </location>
</feature>
<keyword evidence="2" id="KW-1015">Disulfide bond</keyword>
<evidence type="ECO:0000313" key="5">
    <source>
        <dbReference type="Proteomes" id="UP000694915"/>
    </source>
</evidence>
<keyword evidence="1" id="KW-0202">Cytokine</keyword>
<accession>A0ABM1APM7</accession>
<dbReference type="PANTHER" id="PTHR12015">
    <property type="entry name" value="SMALL INDUCIBLE CYTOKINE A"/>
    <property type="match status" value="1"/>
</dbReference>
<dbReference type="PANTHER" id="PTHR12015:SF73">
    <property type="entry name" value="C-C MOTIF CHEMOKINE 26"/>
    <property type="match status" value="1"/>
</dbReference>
<dbReference type="CDD" id="cd00272">
    <property type="entry name" value="Chemokine_CC"/>
    <property type="match status" value="1"/>
</dbReference>
<evidence type="ECO:0000256" key="1">
    <source>
        <dbReference type="ARBA" id="ARBA00022514"/>
    </source>
</evidence>
<evidence type="ECO:0000256" key="2">
    <source>
        <dbReference type="ARBA" id="ARBA00023157"/>
    </source>
</evidence>
<keyword evidence="5" id="KW-1185">Reference proteome</keyword>
<feature type="signal peptide" evidence="3">
    <location>
        <begin position="1"/>
        <end position="21"/>
    </location>
</feature>
<dbReference type="InterPro" id="IPR039809">
    <property type="entry name" value="Chemokine_b/g/d"/>
</dbReference>
<evidence type="ECO:0000259" key="4">
    <source>
        <dbReference type="SMART" id="SM00199"/>
    </source>
</evidence>
<dbReference type="Gene3D" id="2.40.50.40">
    <property type="match status" value="1"/>
</dbReference>
<dbReference type="GeneID" id="101988952"/>
<proteinExistence type="predicted"/>
<dbReference type="InterPro" id="IPR001811">
    <property type="entry name" value="Chemokine_IL8-like_dom"/>
</dbReference>
<feature type="chain" id="PRO_5046022762" evidence="3">
    <location>
        <begin position="22"/>
        <end position="94"/>
    </location>
</feature>
<name>A0ABM1APM7_MICOH</name>
<sequence>MKTFSLSSIVLLAFFLSVHLGATGGGSGSSAPCCPNFNHKVLPWDWVYSYELVKDSCLQKAVIFTTKRGQKVCVQPQAKWVQRYISLLKAQKHL</sequence>
<dbReference type="SUPFAM" id="SSF54117">
    <property type="entry name" value="Interleukin 8-like chemokines"/>
    <property type="match status" value="1"/>
</dbReference>
<organism evidence="5 6">
    <name type="scientific">Microtus ochrogaster</name>
    <name type="common">Prairie vole</name>
    <dbReference type="NCBI Taxonomy" id="79684"/>
    <lineage>
        <taxon>Eukaryota</taxon>
        <taxon>Metazoa</taxon>
        <taxon>Chordata</taxon>
        <taxon>Craniata</taxon>
        <taxon>Vertebrata</taxon>
        <taxon>Euteleostomi</taxon>
        <taxon>Mammalia</taxon>
        <taxon>Eutheria</taxon>
        <taxon>Euarchontoglires</taxon>
        <taxon>Glires</taxon>
        <taxon>Rodentia</taxon>
        <taxon>Myomorpha</taxon>
        <taxon>Muroidea</taxon>
        <taxon>Cricetidae</taxon>
        <taxon>Arvicolinae</taxon>
        <taxon>Microtus</taxon>
    </lineage>
</organism>
<gene>
    <name evidence="6" type="primary">Ccl26</name>
</gene>
<dbReference type="Proteomes" id="UP000694915">
    <property type="component" value="Chromosome 2"/>
</dbReference>
<dbReference type="SMART" id="SM00199">
    <property type="entry name" value="SCY"/>
    <property type="match status" value="1"/>
</dbReference>
<reference evidence="6" key="1">
    <citation type="submission" date="2025-08" db="UniProtKB">
        <authorList>
            <consortium name="RefSeq"/>
        </authorList>
    </citation>
    <scope>IDENTIFICATION</scope>
</reference>
<dbReference type="Pfam" id="PF00048">
    <property type="entry name" value="IL8"/>
    <property type="match status" value="1"/>
</dbReference>
<evidence type="ECO:0000256" key="3">
    <source>
        <dbReference type="SAM" id="SignalP"/>
    </source>
</evidence>
<protein>
    <submittedName>
        <fullName evidence="6">C-C motif chemokine 26</fullName>
    </submittedName>
</protein>